<feature type="compositionally biased region" description="Acidic residues" evidence="13">
    <location>
        <begin position="329"/>
        <end position="347"/>
    </location>
</feature>
<feature type="region of interest" description="Disordered" evidence="13">
    <location>
        <begin position="323"/>
        <end position="376"/>
    </location>
</feature>
<evidence type="ECO:0000256" key="6">
    <source>
        <dbReference type="ARBA" id="ARBA00022723"/>
    </source>
</evidence>
<dbReference type="GeneID" id="14903224"/>
<evidence type="ECO:0000256" key="1">
    <source>
        <dbReference type="ARBA" id="ARBA00001946"/>
    </source>
</evidence>
<dbReference type="GO" id="GO:0005829">
    <property type="term" value="C:cytosol"/>
    <property type="evidence" value="ECO:0007669"/>
    <property type="project" value="TreeGrafter"/>
</dbReference>
<keyword evidence="5 15" id="KW-0808">Transferase</keyword>
<dbReference type="Gene3D" id="1.10.510.10">
    <property type="entry name" value="Transferase(Phosphotransferase) domain 1"/>
    <property type="match status" value="2"/>
</dbReference>
<dbReference type="InterPro" id="IPR008271">
    <property type="entry name" value="Ser/Thr_kinase_AS"/>
</dbReference>
<keyword evidence="8 15" id="KW-0418">Kinase</keyword>
<dbReference type="GO" id="GO:0005634">
    <property type="term" value="C:nucleus"/>
    <property type="evidence" value="ECO:0007669"/>
    <property type="project" value="TreeGrafter"/>
</dbReference>
<dbReference type="Proteomes" id="UP000008983">
    <property type="component" value="Unassembled WGS sequence"/>
</dbReference>
<evidence type="ECO:0000313" key="15">
    <source>
        <dbReference type="EMBL" id="EGR27163.1"/>
    </source>
</evidence>
<evidence type="ECO:0000256" key="4">
    <source>
        <dbReference type="ARBA" id="ARBA00022527"/>
    </source>
</evidence>
<dbReference type="InterPro" id="IPR000687">
    <property type="entry name" value="RIO_kinase"/>
</dbReference>
<keyword evidence="16" id="KW-1185">Reference proteome</keyword>
<dbReference type="FunFam" id="3.30.200.20:FF:000052">
    <property type="entry name" value="Serine/threonine-protein kinase RIO2"/>
    <property type="match status" value="1"/>
</dbReference>
<dbReference type="InterPro" id="IPR015285">
    <property type="entry name" value="RIO2_wHTH_N"/>
</dbReference>
<dbReference type="CDD" id="cd05144">
    <property type="entry name" value="RIO2_C"/>
    <property type="match status" value="1"/>
</dbReference>
<dbReference type="GO" id="GO:0030490">
    <property type="term" value="P:maturation of SSU-rRNA"/>
    <property type="evidence" value="ECO:0007669"/>
    <property type="project" value="TreeGrafter"/>
</dbReference>
<dbReference type="FunCoup" id="G0R5U2">
    <property type="interactions" value="424"/>
</dbReference>
<comment type="similarity">
    <text evidence="2">Belongs to the protein kinase superfamily. RIO-type Ser/Thr kinase family.</text>
</comment>
<dbReference type="SMART" id="SM00220">
    <property type="entry name" value="S_TKc"/>
    <property type="match status" value="1"/>
</dbReference>
<dbReference type="Pfam" id="PF09202">
    <property type="entry name" value="Rio2_N"/>
    <property type="match status" value="1"/>
</dbReference>
<dbReference type="eggNOG" id="KOG0583">
    <property type="taxonomic scope" value="Eukaryota"/>
</dbReference>
<dbReference type="RefSeq" id="XP_004024047.1">
    <property type="nucleotide sequence ID" value="XM_004023998.1"/>
</dbReference>
<dbReference type="InterPro" id="IPR030484">
    <property type="entry name" value="Rio2"/>
</dbReference>
<proteinExistence type="inferred from homology"/>
<dbReference type="Gene3D" id="3.30.200.20">
    <property type="entry name" value="Phosphorylase Kinase, domain 1"/>
    <property type="match status" value="1"/>
</dbReference>
<dbReference type="InterPro" id="IPR018934">
    <property type="entry name" value="RIO_dom"/>
</dbReference>
<evidence type="ECO:0000256" key="13">
    <source>
        <dbReference type="SAM" id="MobiDB-lite"/>
    </source>
</evidence>
<dbReference type="PROSITE" id="PS00108">
    <property type="entry name" value="PROTEIN_KINASE_ST"/>
    <property type="match status" value="1"/>
</dbReference>
<comment type="catalytic activity">
    <reaction evidence="12">
        <text>L-seryl-[protein] + ATP = O-phospho-L-seryl-[protein] + ADP + H(+)</text>
        <dbReference type="Rhea" id="RHEA:17989"/>
        <dbReference type="Rhea" id="RHEA-COMP:9863"/>
        <dbReference type="Rhea" id="RHEA-COMP:11604"/>
        <dbReference type="ChEBI" id="CHEBI:15378"/>
        <dbReference type="ChEBI" id="CHEBI:29999"/>
        <dbReference type="ChEBI" id="CHEBI:30616"/>
        <dbReference type="ChEBI" id="CHEBI:83421"/>
        <dbReference type="ChEBI" id="CHEBI:456216"/>
        <dbReference type="EC" id="2.7.11.1"/>
    </reaction>
</comment>
<dbReference type="SUPFAM" id="SSF56112">
    <property type="entry name" value="Protein kinase-like (PK-like)"/>
    <property type="match status" value="2"/>
</dbReference>
<evidence type="ECO:0000256" key="8">
    <source>
        <dbReference type="ARBA" id="ARBA00022777"/>
    </source>
</evidence>
<dbReference type="InterPro" id="IPR000719">
    <property type="entry name" value="Prot_kinase_dom"/>
</dbReference>
<accession>G0R5U2</accession>
<evidence type="ECO:0000256" key="10">
    <source>
        <dbReference type="ARBA" id="ARBA00022842"/>
    </source>
</evidence>
<evidence type="ECO:0000256" key="11">
    <source>
        <dbReference type="ARBA" id="ARBA00047899"/>
    </source>
</evidence>
<dbReference type="Pfam" id="PF01163">
    <property type="entry name" value="RIO1"/>
    <property type="match status" value="1"/>
</dbReference>
<evidence type="ECO:0000256" key="7">
    <source>
        <dbReference type="ARBA" id="ARBA00022741"/>
    </source>
</evidence>
<dbReference type="EC" id="2.7.11.1" evidence="3"/>
<comment type="cofactor">
    <cofactor evidence="1">
        <name>Mg(2+)</name>
        <dbReference type="ChEBI" id="CHEBI:18420"/>
    </cofactor>
</comment>
<evidence type="ECO:0000259" key="14">
    <source>
        <dbReference type="PROSITE" id="PS50011"/>
    </source>
</evidence>
<evidence type="ECO:0000313" key="16">
    <source>
        <dbReference type="Proteomes" id="UP000008983"/>
    </source>
</evidence>
<evidence type="ECO:0000256" key="12">
    <source>
        <dbReference type="ARBA" id="ARBA00048679"/>
    </source>
</evidence>
<dbReference type="PANTHER" id="PTHR45852">
    <property type="entry name" value="SER/THR-PROTEIN KINASE RIO2"/>
    <property type="match status" value="1"/>
</dbReference>
<dbReference type="GO" id="GO:0046872">
    <property type="term" value="F:metal ion binding"/>
    <property type="evidence" value="ECO:0007669"/>
    <property type="project" value="UniProtKB-KW"/>
</dbReference>
<reference evidence="15 16" key="1">
    <citation type="submission" date="2011-07" db="EMBL/GenBank/DDBJ databases">
        <authorList>
            <person name="Coyne R."/>
            <person name="Brami D."/>
            <person name="Johnson J."/>
            <person name="Hostetler J."/>
            <person name="Hannick L."/>
            <person name="Clark T."/>
            <person name="Cassidy-Hanley D."/>
            <person name="Inman J."/>
        </authorList>
    </citation>
    <scope>NUCLEOTIDE SEQUENCE [LARGE SCALE GENOMIC DNA]</scope>
    <source>
        <strain evidence="15 16">G5</strain>
    </source>
</reference>
<dbReference type="PANTHER" id="PTHR45852:SF1">
    <property type="entry name" value="SERINE_THREONINE-PROTEIN KINASE RIO2"/>
    <property type="match status" value="1"/>
</dbReference>
<dbReference type="InParanoid" id="G0R5U2"/>
<dbReference type="GO" id="GO:0004674">
    <property type="term" value="F:protein serine/threonine kinase activity"/>
    <property type="evidence" value="ECO:0007669"/>
    <property type="project" value="UniProtKB-KW"/>
</dbReference>
<feature type="domain" description="Protein kinase" evidence="14">
    <location>
        <begin position="283"/>
        <end position="580"/>
    </location>
</feature>
<dbReference type="SMART" id="SM00090">
    <property type="entry name" value="RIO"/>
    <property type="match status" value="1"/>
</dbReference>
<gene>
    <name evidence="15" type="ORF">IMG5_201040</name>
</gene>
<dbReference type="PROSITE" id="PS50011">
    <property type="entry name" value="PROTEIN_KINASE_DOM"/>
    <property type="match status" value="1"/>
</dbReference>
<dbReference type="Pfam" id="PF00069">
    <property type="entry name" value="Pkinase"/>
    <property type="match status" value="1"/>
</dbReference>
<evidence type="ECO:0000256" key="2">
    <source>
        <dbReference type="ARBA" id="ARBA00009196"/>
    </source>
</evidence>
<dbReference type="InterPro" id="IPR036388">
    <property type="entry name" value="WH-like_DNA-bd_sf"/>
</dbReference>
<protein>
    <recommendedName>
        <fullName evidence="3">non-specific serine/threonine protein kinase</fullName>
        <ecNumber evidence="3">2.7.11.1</ecNumber>
    </recommendedName>
</protein>
<dbReference type="SUPFAM" id="SSF46785">
    <property type="entry name" value="Winged helix' DNA-binding domain"/>
    <property type="match status" value="1"/>
</dbReference>
<keyword evidence="10" id="KW-0460">Magnesium</keyword>
<name>G0R5U2_ICHMU</name>
<dbReference type="GO" id="GO:0030688">
    <property type="term" value="C:preribosome, small subunit precursor"/>
    <property type="evidence" value="ECO:0007669"/>
    <property type="project" value="TreeGrafter"/>
</dbReference>
<sequence length="582" mass="68714">MSKDEFRILTAIEIGMRNHEFVPLNLIERISHLKRGCTSKVIKSVLKNKLVFHQNKQCKKIQQYFFFLINQLIDDGYKLTYLGYDYLALQVFMRRGHIKDVIGKVGCGKESDIYKCTNENGDFVILKFTRLGRTSFKTIKKNRDYIQHRTSYSWLYLSRLSAIKEFSFMDLLYKNKFPTPVPIDQNRHGIVMSLVEGCNLQNVAQLNEPQKVFEQCMDQIKRLAECGLIHSDFNEFNLMIKQNEEIVMIDFPQMVSTKHKNAEFYFNRDVECIHVFFERRFYYQSQYTLDFSKINRINDLDIQVKASGFVKKEIKNIDDFDIDLRESDSEGDDDDEFDNQSEDEENQNEIRQESSDNNQQENEEDQEEIVYDENNKQEHTNDIKDLYSIKVIITKYYENGCLLDFINENYPLNNNLIKKIIKQIIAAINYLHENRIAHLDIKPENIFLDENLDVVLGDFGLSLEYGSQNQEIREFNIGTPGYILPEVYMRKPYLPIHADLFAAGVLLFAICTKNLPFMHNTTSYGIFASQNQIYWKNIRRLIQGRSECLTESFIDIFTKMVYFNPNQRISVDEILNHQWMQN</sequence>
<keyword evidence="4" id="KW-0723">Serine/threonine-protein kinase</keyword>
<evidence type="ECO:0000256" key="5">
    <source>
        <dbReference type="ARBA" id="ARBA00022679"/>
    </source>
</evidence>
<dbReference type="InterPro" id="IPR036390">
    <property type="entry name" value="WH_DNA-bd_sf"/>
</dbReference>
<keyword evidence="9" id="KW-0067">ATP-binding</keyword>
<dbReference type="Gene3D" id="1.10.10.10">
    <property type="entry name" value="Winged helix-like DNA-binding domain superfamily/Winged helix DNA-binding domain"/>
    <property type="match status" value="1"/>
</dbReference>
<dbReference type="GO" id="GO:0005524">
    <property type="term" value="F:ATP binding"/>
    <property type="evidence" value="ECO:0007669"/>
    <property type="project" value="UniProtKB-KW"/>
</dbReference>
<dbReference type="InterPro" id="IPR011009">
    <property type="entry name" value="Kinase-like_dom_sf"/>
</dbReference>
<dbReference type="AlphaFoldDB" id="G0R5U2"/>
<dbReference type="OrthoDB" id="10258631at2759"/>
<evidence type="ECO:0000256" key="3">
    <source>
        <dbReference type="ARBA" id="ARBA00012513"/>
    </source>
</evidence>
<comment type="catalytic activity">
    <reaction evidence="11">
        <text>L-threonyl-[protein] + ATP = O-phospho-L-threonyl-[protein] + ADP + H(+)</text>
        <dbReference type="Rhea" id="RHEA:46608"/>
        <dbReference type="Rhea" id="RHEA-COMP:11060"/>
        <dbReference type="Rhea" id="RHEA-COMP:11605"/>
        <dbReference type="ChEBI" id="CHEBI:15378"/>
        <dbReference type="ChEBI" id="CHEBI:30013"/>
        <dbReference type="ChEBI" id="CHEBI:30616"/>
        <dbReference type="ChEBI" id="CHEBI:61977"/>
        <dbReference type="ChEBI" id="CHEBI:456216"/>
        <dbReference type="EC" id="2.7.11.1"/>
    </reaction>
</comment>
<dbReference type="EMBL" id="GL984386">
    <property type="protein sequence ID" value="EGR27163.1"/>
    <property type="molecule type" value="Genomic_DNA"/>
</dbReference>
<dbReference type="OMA" id="VKEYAGW"/>
<dbReference type="GO" id="GO:0106310">
    <property type="term" value="F:protein serine kinase activity"/>
    <property type="evidence" value="ECO:0007669"/>
    <property type="project" value="RHEA"/>
</dbReference>
<dbReference type="eggNOG" id="KOG2268">
    <property type="taxonomic scope" value="Eukaryota"/>
</dbReference>
<feature type="compositionally biased region" description="Acidic residues" evidence="13">
    <location>
        <begin position="361"/>
        <end position="371"/>
    </location>
</feature>
<keyword evidence="7" id="KW-0547">Nucleotide-binding</keyword>
<keyword evidence="6" id="KW-0479">Metal-binding</keyword>
<dbReference type="STRING" id="857967.G0R5U2"/>
<organism evidence="15 16">
    <name type="scientific">Ichthyophthirius multifiliis</name>
    <name type="common">White spot disease agent</name>
    <name type="synonym">Ich</name>
    <dbReference type="NCBI Taxonomy" id="5932"/>
    <lineage>
        <taxon>Eukaryota</taxon>
        <taxon>Sar</taxon>
        <taxon>Alveolata</taxon>
        <taxon>Ciliophora</taxon>
        <taxon>Intramacronucleata</taxon>
        <taxon>Oligohymenophorea</taxon>
        <taxon>Hymenostomatida</taxon>
        <taxon>Ophryoglenina</taxon>
        <taxon>Ichthyophthirius</taxon>
    </lineage>
</organism>
<evidence type="ECO:0000256" key="9">
    <source>
        <dbReference type="ARBA" id="ARBA00022840"/>
    </source>
</evidence>